<gene>
    <name evidence="2" type="ORF">EBN88_19045</name>
</gene>
<protein>
    <submittedName>
        <fullName evidence="2">Uncharacterized protein</fullName>
    </submittedName>
</protein>
<sequence>MGLGEGLAELGEGVWDLLTPGERAEYEQARREAEEEAERERQAEAEAEAEREAAARAEEEAERQRRAEEQAAAEEAERQRQAEAEAEREAAAREEAEAAEREAEEAAEAERQRREEENEEAGATEDGQEIDADAIPGAGEPFPCPEELRVPGEDEQTAFTLPDDSWYLDATYLTLRGLSYHGVVNVTTASGNVKQVLKFTADKLDIGDLHQIVDAPGGVRYHVATAPGSNSTFRNGTVTMYTERLEGNLFGVIPVVFDAEHQPPLDLPIAHFTDVFVTQAGQFGGTLSMRGMHSYTTADGPTVP</sequence>
<organism evidence="2 3">
    <name type="scientific">Streptomyces triticirhizae</name>
    <dbReference type="NCBI Taxonomy" id="2483353"/>
    <lineage>
        <taxon>Bacteria</taxon>
        <taxon>Bacillati</taxon>
        <taxon>Actinomycetota</taxon>
        <taxon>Actinomycetes</taxon>
        <taxon>Kitasatosporales</taxon>
        <taxon>Streptomycetaceae</taxon>
        <taxon>Streptomyces</taxon>
    </lineage>
</organism>
<comment type="caution">
    <text evidence="2">The sequence shown here is derived from an EMBL/GenBank/DDBJ whole genome shotgun (WGS) entry which is preliminary data.</text>
</comment>
<evidence type="ECO:0000256" key="1">
    <source>
        <dbReference type="SAM" id="MobiDB-lite"/>
    </source>
</evidence>
<evidence type="ECO:0000313" key="3">
    <source>
        <dbReference type="Proteomes" id="UP000278673"/>
    </source>
</evidence>
<feature type="compositionally biased region" description="Basic and acidic residues" evidence="1">
    <location>
        <begin position="22"/>
        <end position="101"/>
    </location>
</feature>
<name>A0A3M2LIY5_9ACTN</name>
<feature type="compositionally biased region" description="Low complexity" evidence="1">
    <location>
        <begin position="1"/>
        <end position="13"/>
    </location>
</feature>
<evidence type="ECO:0000313" key="2">
    <source>
        <dbReference type="EMBL" id="RMI37439.1"/>
    </source>
</evidence>
<proteinExistence type="predicted"/>
<keyword evidence="3" id="KW-1185">Reference proteome</keyword>
<dbReference type="AlphaFoldDB" id="A0A3M2LIY5"/>
<dbReference type="EMBL" id="RFFJ01000113">
    <property type="protein sequence ID" value="RMI37439.1"/>
    <property type="molecule type" value="Genomic_DNA"/>
</dbReference>
<reference evidence="2 3" key="1">
    <citation type="submission" date="2018-10" db="EMBL/GenBank/DDBJ databases">
        <title>Isolation, diversity and antifungal activity of actinobacteria from wheat.</title>
        <authorList>
            <person name="Han C."/>
        </authorList>
    </citation>
    <scope>NUCLEOTIDE SEQUENCE [LARGE SCALE GENOMIC DNA]</scope>
    <source>
        <strain evidence="2 3">NEAU-YY642</strain>
    </source>
</reference>
<feature type="region of interest" description="Disordered" evidence="1">
    <location>
        <begin position="1"/>
        <end position="149"/>
    </location>
</feature>
<dbReference type="Proteomes" id="UP000278673">
    <property type="component" value="Unassembled WGS sequence"/>
</dbReference>
<accession>A0A3M2LIY5</accession>
<feature type="compositionally biased region" description="Acidic residues" evidence="1">
    <location>
        <begin position="117"/>
        <end position="132"/>
    </location>
</feature>